<proteinExistence type="predicted"/>
<organism evidence="2 3">
    <name type="scientific">Scyliorhinus torazame</name>
    <name type="common">Cloudy catshark</name>
    <name type="synonym">Catulus torazame</name>
    <dbReference type="NCBI Taxonomy" id="75743"/>
    <lineage>
        <taxon>Eukaryota</taxon>
        <taxon>Metazoa</taxon>
        <taxon>Chordata</taxon>
        <taxon>Craniata</taxon>
        <taxon>Vertebrata</taxon>
        <taxon>Chondrichthyes</taxon>
        <taxon>Elasmobranchii</taxon>
        <taxon>Galeomorphii</taxon>
        <taxon>Galeoidea</taxon>
        <taxon>Carcharhiniformes</taxon>
        <taxon>Scyliorhinidae</taxon>
        <taxon>Scyliorhinus</taxon>
    </lineage>
</organism>
<dbReference type="InterPro" id="IPR001763">
    <property type="entry name" value="Rhodanese-like_dom"/>
</dbReference>
<dbReference type="PROSITE" id="PS50206">
    <property type="entry name" value="RHODANESE_3"/>
    <property type="match status" value="1"/>
</dbReference>
<dbReference type="STRING" id="75743.A0A401QE71"/>
<protein>
    <recommendedName>
        <fullName evidence="1">Rhodanese domain-containing protein</fullName>
    </recommendedName>
</protein>
<dbReference type="Proteomes" id="UP000288216">
    <property type="component" value="Unassembled WGS sequence"/>
</dbReference>
<comment type="caution">
    <text evidence="2">The sequence shown here is derived from an EMBL/GenBank/DDBJ whole genome shotgun (WGS) entry which is preliminary data.</text>
</comment>
<evidence type="ECO:0000259" key="1">
    <source>
        <dbReference type="PROSITE" id="PS50206"/>
    </source>
</evidence>
<dbReference type="SUPFAM" id="SSF52821">
    <property type="entry name" value="Rhodanese/Cell cycle control phosphatase"/>
    <property type="match status" value="1"/>
</dbReference>
<dbReference type="OMA" id="YHRHIVC"/>
<sequence>MLKQLQKAARCQAPRNNPIPVFLFSQDVRSPAEYQVSHLQGAIRVDPETTNMGELVKTLGLEGSGCQTVVCYCTAGYHGSQMAQRVRSLSTPEQGPEGAASLKVYNLEGGLAKWANERRPLVDSEGRPTSVVHPYNTVWAQLVEPEHRATI</sequence>
<dbReference type="Gene3D" id="3.40.250.10">
    <property type="entry name" value="Rhodanese-like domain"/>
    <property type="match status" value="1"/>
</dbReference>
<dbReference type="SMART" id="SM00450">
    <property type="entry name" value="RHOD"/>
    <property type="match status" value="1"/>
</dbReference>
<evidence type="ECO:0000313" key="3">
    <source>
        <dbReference type="Proteomes" id="UP000288216"/>
    </source>
</evidence>
<gene>
    <name evidence="2" type="ORF">scyTo_0024300</name>
</gene>
<dbReference type="OrthoDB" id="566238at2759"/>
<evidence type="ECO:0000313" key="2">
    <source>
        <dbReference type="EMBL" id="GCB83642.1"/>
    </source>
</evidence>
<dbReference type="Pfam" id="PF00581">
    <property type="entry name" value="Rhodanese"/>
    <property type="match status" value="1"/>
</dbReference>
<feature type="domain" description="Rhodanese" evidence="1">
    <location>
        <begin position="27"/>
        <end position="123"/>
    </location>
</feature>
<dbReference type="AlphaFoldDB" id="A0A401QE71"/>
<name>A0A401QE71_SCYTO</name>
<reference evidence="2 3" key="1">
    <citation type="journal article" date="2018" name="Nat. Ecol. Evol.">
        <title>Shark genomes provide insights into elasmobranch evolution and the origin of vertebrates.</title>
        <authorList>
            <person name="Hara Y"/>
            <person name="Yamaguchi K"/>
            <person name="Onimaru K"/>
            <person name="Kadota M"/>
            <person name="Koyanagi M"/>
            <person name="Keeley SD"/>
            <person name="Tatsumi K"/>
            <person name="Tanaka K"/>
            <person name="Motone F"/>
            <person name="Kageyama Y"/>
            <person name="Nozu R"/>
            <person name="Adachi N"/>
            <person name="Nishimura O"/>
            <person name="Nakagawa R"/>
            <person name="Tanegashima C"/>
            <person name="Kiyatake I"/>
            <person name="Matsumoto R"/>
            <person name="Murakumo K"/>
            <person name="Nishida K"/>
            <person name="Terakita A"/>
            <person name="Kuratani S"/>
            <person name="Sato K"/>
            <person name="Hyodo S Kuraku.S."/>
        </authorList>
    </citation>
    <scope>NUCLEOTIDE SEQUENCE [LARGE SCALE GENOMIC DNA]</scope>
</reference>
<dbReference type="EMBL" id="BFAA01042892">
    <property type="protein sequence ID" value="GCB83642.1"/>
    <property type="molecule type" value="Genomic_DNA"/>
</dbReference>
<accession>A0A401QE71</accession>
<dbReference type="CDD" id="cd00158">
    <property type="entry name" value="RHOD"/>
    <property type="match status" value="1"/>
</dbReference>
<keyword evidence="3" id="KW-1185">Reference proteome</keyword>
<dbReference type="InterPro" id="IPR036873">
    <property type="entry name" value="Rhodanese-like_dom_sf"/>
</dbReference>